<reference evidence="1 2" key="1">
    <citation type="submission" date="2018-06" db="EMBL/GenBank/DDBJ databases">
        <authorList>
            <consortium name="Pathogen Informatics"/>
            <person name="Doyle S."/>
        </authorList>
    </citation>
    <scope>NUCLEOTIDE SEQUENCE [LARGE SCALE GENOMIC DNA]</scope>
    <source>
        <strain evidence="1 2">NCTC12475</strain>
    </source>
</reference>
<organism evidence="1 2">
    <name type="scientific">Campylobacter sputorum subsp. sputorum</name>
    <dbReference type="NCBI Taxonomy" id="32024"/>
    <lineage>
        <taxon>Bacteria</taxon>
        <taxon>Pseudomonadati</taxon>
        <taxon>Campylobacterota</taxon>
        <taxon>Epsilonproteobacteria</taxon>
        <taxon>Campylobacterales</taxon>
        <taxon>Campylobacteraceae</taxon>
        <taxon>Campylobacter</taxon>
    </lineage>
</organism>
<keyword evidence="2" id="KW-1185">Reference proteome</keyword>
<dbReference type="OrthoDB" id="5340001at2"/>
<evidence type="ECO:0000313" key="2">
    <source>
        <dbReference type="Proteomes" id="UP000254920"/>
    </source>
</evidence>
<dbReference type="STRING" id="32024.GCA_000788295_00504"/>
<dbReference type="AlphaFoldDB" id="A0A381DM23"/>
<protein>
    <submittedName>
        <fullName evidence="1">Uncharacterized protein</fullName>
    </submittedName>
</protein>
<gene>
    <name evidence="1" type="ORF">NCTC12475_01770</name>
</gene>
<proteinExistence type="predicted"/>
<sequence length="65" mass="7030">MVQNGVVICNVCGIRSDKESDIVYILATKNGEKVDICTSCMPSVIHGSGLVVKSNDEIKQEFLSN</sequence>
<evidence type="ECO:0000313" key="1">
    <source>
        <dbReference type="EMBL" id="SUX11541.1"/>
    </source>
</evidence>
<dbReference type="EMBL" id="UFVD01000001">
    <property type="protein sequence ID" value="SUX11541.1"/>
    <property type="molecule type" value="Genomic_DNA"/>
</dbReference>
<name>A0A381DM23_9BACT</name>
<dbReference type="GeneID" id="93090408"/>
<dbReference type="RefSeq" id="WP_089182261.1">
    <property type="nucleotide sequence ID" value="NZ_CP043427.1"/>
</dbReference>
<dbReference type="Proteomes" id="UP000254920">
    <property type="component" value="Unassembled WGS sequence"/>
</dbReference>
<accession>A0A381DM23</accession>